<evidence type="ECO:0000259" key="7">
    <source>
        <dbReference type="Pfam" id="PF02911"/>
    </source>
</evidence>
<dbReference type="GO" id="GO:0005829">
    <property type="term" value="C:cytosol"/>
    <property type="evidence" value="ECO:0007669"/>
    <property type="project" value="TreeGrafter"/>
</dbReference>
<dbReference type="CDD" id="cd08646">
    <property type="entry name" value="FMT_core_Met-tRNA-FMT_N"/>
    <property type="match status" value="1"/>
</dbReference>
<proteinExistence type="inferred from homology"/>
<evidence type="ECO:0000313" key="8">
    <source>
        <dbReference type="EMBL" id="OPX18461.1"/>
    </source>
</evidence>
<gene>
    <name evidence="5" type="primary">fmt</name>
    <name evidence="8" type="ORF">BXT86_01085</name>
</gene>
<evidence type="ECO:0000256" key="2">
    <source>
        <dbReference type="ARBA" id="ARBA00012261"/>
    </source>
</evidence>
<dbReference type="SUPFAM" id="SSF53328">
    <property type="entry name" value="Formyltransferase"/>
    <property type="match status" value="1"/>
</dbReference>
<dbReference type="InterPro" id="IPR011034">
    <property type="entry name" value="Formyl_transferase-like_C_sf"/>
</dbReference>
<dbReference type="Pfam" id="PF00551">
    <property type="entry name" value="Formyl_trans_N"/>
    <property type="match status" value="1"/>
</dbReference>
<sequence>MKIVFFGSGQFPLPVVQQLKENFDLIGIVTMKPKPGGRGLKTKLPEIIKWAQSQNITVFTPDNPNDPSFVEKISSLQPELLILSSYGFILKEPLLRIPKLGSINIHPSLLPKYRGAAPIQRALMSGEEKTGITVIFMDEKIDHGDIIYKKEVVIEPDENYGDLMARLSKLAGDIIVDIVNSIENKTYTRYPQNDNESSYAPKIRKEELFIDWNESTKTIHNKIRALSPSPGARTRFRNHLLMILKAMPGDKDVASGKLHIENRNLYAGTGDGSILLEELKPEGKKSMKAIDFINGYHIKKGEVLG</sequence>
<dbReference type="InterPro" id="IPR005793">
    <property type="entry name" value="Formyl_trans_C"/>
</dbReference>
<dbReference type="PANTHER" id="PTHR11138:SF5">
    <property type="entry name" value="METHIONYL-TRNA FORMYLTRANSFERASE, MITOCHONDRIAL"/>
    <property type="match status" value="1"/>
</dbReference>
<evidence type="ECO:0000256" key="3">
    <source>
        <dbReference type="ARBA" id="ARBA00022679"/>
    </source>
</evidence>
<comment type="function">
    <text evidence="5">Attaches a formyl group to the free amino group of methionyl-tRNA(fMet). The formyl group appears to play a dual role in the initiator identity of N-formylmethionyl-tRNA by promoting its recognition by IF2 and preventing the misappropriation of this tRNA by the elongation apparatus.</text>
</comment>
<dbReference type="InterPro" id="IPR044135">
    <property type="entry name" value="Met-tRNA-FMT_C"/>
</dbReference>
<comment type="similarity">
    <text evidence="1 5">Belongs to the Fmt family.</text>
</comment>
<accession>A0A1V4QHG7</accession>
<evidence type="ECO:0000259" key="6">
    <source>
        <dbReference type="Pfam" id="PF00551"/>
    </source>
</evidence>
<comment type="caution">
    <text evidence="8">The sequence shown here is derived from an EMBL/GenBank/DDBJ whole genome shotgun (WGS) entry which is preliminary data.</text>
</comment>
<dbReference type="InterPro" id="IPR036477">
    <property type="entry name" value="Formyl_transf_N_sf"/>
</dbReference>
<dbReference type="EC" id="2.1.2.9" evidence="2 5"/>
<dbReference type="HAMAP" id="MF_00182">
    <property type="entry name" value="Formyl_trans"/>
    <property type="match status" value="1"/>
</dbReference>
<organism evidence="8 9">
    <name type="scientific">candidate division WOR-3 bacterium 4484_100</name>
    <dbReference type="NCBI Taxonomy" id="1936077"/>
    <lineage>
        <taxon>Bacteria</taxon>
        <taxon>Bacteria division WOR-3</taxon>
    </lineage>
</organism>
<feature type="domain" description="Formyl transferase N-terminal" evidence="6">
    <location>
        <begin position="1"/>
        <end position="178"/>
    </location>
</feature>
<feature type="domain" description="Formyl transferase C-terminal" evidence="7">
    <location>
        <begin position="202"/>
        <end position="296"/>
    </location>
</feature>
<reference evidence="9" key="1">
    <citation type="submission" date="2017-01" db="EMBL/GenBank/DDBJ databases">
        <title>Novel pathways for hydrocarbon cycling and metabolic interdependencies in hydrothermal sediment communities.</title>
        <authorList>
            <person name="Dombrowski N."/>
            <person name="Seitz K."/>
            <person name="Teske A."/>
            <person name="Baker B."/>
        </authorList>
    </citation>
    <scope>NUCLEOTIDE SEQUENCE [LARGE SCALE GENOMIC DNA]</scope>
</reference>
<dbReference type="EMBL" id="MUKB01000013">
    <property type="protein sequence ID" value="OPX18461.1"/>
    <property type="molecule type" value="Genomic_DNA"/>
</dbReference>
<dbReference type="Gene3D" id="3.40.50.12230">
    <property type="match status" value="1"/>
</dbReference>
<keyword evidence="4 5" id="KW-0648">Protein biosynthesis</keyword>
<dbReference type="PANTHER" id="PTHR11138">
    <property type="entry name" value="METHIONYL-TRNA FORMYLTRANSFERASE"/>
    <property type="match status" value="1"/>
</dbReference>
<dbReference type="Proteomes" id="UP000191663">
    <property type="component" value="Unassembled WGS sequence"/>
</dbReference>
<dbReference type="Pfam" id="PF02911">
    <property type="entry name" value="Formyl_trans_C"/>
    <property type="match status" value="1"/>
</dbReference>
<evidence type="ECO:0000256" key="4">
    <source>
        <dbReference type="ARBA" id="ARBA00022917"/>
    </source>
</evidence>
<comment type="catalytic activity">
    <reaction evidence="5">
        <text>L-methionyl-tRNA(fMet) + (6R)-10-formyltetrahydrofolate = N-formyl-L-methionyl-tRNA(fMet) + (6S)-5,6,7,8-tetrahydrofolate + H(+)</text>
        <dbReference type="Rhea" id="RHEA:24380"/>
        <dbReference type="Rhea" id="RHEA-COMP:9952"/>
        <dbReference type="Rhea" id="RHEA-COMP:9953"/>
        <dbReference type="ChEBI" id="CHEBI:15378"/>
        <dbReference type="ChEBI" id="CHEBI:57453"/>
        <dbReference type="ChEBI" id="CHEBI:78530"/>
        <dbReference type="ChEBI" id="CHEBI:78844"/>
        <dbReference type="ChEBI" id="CHEBI:195366"/>
        <dbReference type="EC" id="2.1.2.9"/>
    </reaction>
</comment>
<dbReference type="NCBIfam" id="TIGR00460">
    <property type="entry name" value="fmt"/>
    <property type="match status" value="1"/>
</dbReference>
<evidence type="ECO:0000256" key="1">
    <source>
        <dbReference type="ARBA" id="ARBA00010699"/>
    </source>
</evidence>
<dbReference type="SUPFAM" id="SSF50486">
    <property type="entry name" value="FMT C-terminal domain-like"/>
    <property type="match status" value="1"/>
</dbReference>
<dbReference type="PROSITE" id="PS00373">
    <property type="entry name" value="GART"/>
    <property type="match status" value="1"/>
</dbReference>
<dbReference type="InterPro" id="IPR041711">
    <property type="entry name" value="Met-tRNA-FMT_N"/>
</dbReference>
<keyword evidence="3 5" id="KW-0808">Transferase</keyword>
<dbReference type="InterPro" id="IPR001555">
    <property type="entry name" value="GART_AS"/>
</dbReference>
<evidence type="ECO:0000256" key="5">
    <source>
        <dbReference type="HAMAP-Rule" id="MF_00182"/>
    </source>
</evidence>
<protein>
    <recommendedName>
        <fullName evidence="2 5">Methionyl-tRNA formyltransferase</fullName>
        <ecNumber evidence="2 5">2.1.2.9</ecNumber>
    </recommendedName>
</protein>
<dbReference type="GO" id="GO:0004479">
    <property type="term" value="F:methionyl-tRNA formyltransferase activity"/>
    <property type="evidence" value="ECO:0007669"/>
    <property type="project" value="UniProtKB-UniRule"/>
</dbReference>
<evidence type="ECO:0000313" key="9">
    <source>
        <dbReference type="Proteomes" id="UP000191663"/>
    </source>
</evidence>
<dbReference type="InterPro" id="IPR002376">
    <property type="entry name" value="Formyl_transf_N"/>
</dbReference>
<dbReference type="InterPro" id="IPR005794">
    <property type="entry name" value="Fmt"/>
</dbReference>
<feature type="binding site" evidence="5">
    <location>
        <begin position="108"/>
        <end position="111"/>
    </location>
    <ligand>
        <name>(6S)-5,6,7,8-tetrahydrofolate</name>
        <dbReference type="ChEBI" id="CHEBI:57453"/>
    </ligand>
</feature>
<dbReference type="CDD" id="cd08704">
    <property type="entry name" value="Met_tRNA_FMT_C"/>
    <property type="match status" value="1"/>
</dbReference>
<name>A0A1V4QHG7_UNCW3</name>
<dbReference type="AlphaFoldDB" id="A0A1V4QHG7"/>